<name>A0A915CX91_9BILA</name>
<keyword evidence="1" id="KW-1185">Reference proteome</keyword>
<organism evidence="1 2">
    <name type="scientific">Ditylenchus dipsaci</name>
    <dbReference type="NCBI Taxonomy" id="166011"/>
    <lineage>
        <taxon>Eukaryota</taxon>
        <taxon>Metazoa</taxon>
        <taxon>Ecdysozoa</taxon>
        <taxon>Nematoda</taxon>
        <taxon>Chromadorea</taxon>
        <taxon>Rhabditida</taxon>
        <taxon>Tylenchina</taxon>
        <taxon>Tylenchomorpha</taxon>
        <taxon>Sphaerularioidea</taxon>
        <taxon>Anguinidae</taxon>
        <taxon>Anguininae</taxon>
        <taxon>Ditylenchus</taxon>
    </lineage>
</organism>
<sequence>MKRSRTNKVPNSEKQQDAFHSKIQDTTAELLERLERLPAKHDKVNEALKAVHSQGERLLHGTKMSQSAKNKMIALYNTAQKQCESEHGTLRHLLSDIQKIRRLR</sequence>
<protein>
    <submittedName>
        <fullName evidence="2">Uncharacterized protein</fullName>
    </submittedName>
</protein>
<reference evidence="2" key="1">
    <citation type="submission" date="2022-11" db="UniProtKB">
        <authorList>
            <consortium name="WormBaseParasite"/>
        </authorList>
    </citation>
    <scope>IDENTIFICATION</scope>
</reference>
<accession>A0A915CX91</accession>
<dbReference type="AlphaFoldDB" id="A0A915CX91"/>
<evidence type="ECO:0000313" key="1">
    <source>
        <dbReference type="Proteomes" id="UP000887574"/>
    </source>
</evidence>
<evidence type="ECO:0000313" key="2">
    <source>
        <dbReference type="WBParaSite" id="jg13222"/>
    </source>
</evidence>
<dbReference type="WBParaSite" id="jg13222">
    <property type="protein sequence ID" value="jg13222"/>
    <property type="gene ID" value="jg13222"/>
</dbReference>
<proteinExistence type="predicted"/>
<dbReference type="Proteomes" id="UP000887574">
    <property type="component" value="Unplaced"/>
</dbReference>